<gene>
    <name evidence="1" type="ORF">SMGD1_0852</name>
</gene>
<dbReference type="HOGENOM" id="CLU_2304598_0_0_7"/>
<sequence length="100" mass="12082">MNNYYDDFDYYKLKTGLYDGEALSQNCKREQKEIIALWNKLDELSGNASAYNLRDFWRNLLLDEWLDNSNHKDKTRIEHTIYYIFKIKPIILKHIEDLSS</sequence>
<protein>
    <submittedName>
        <fullName evidence="1">Uncharacterized protein</fullName>
    </submittedName>
</protein>
<dbReference type="AlphaFoldDB" id="H1FX69"/>
<accession>H1FX69</accession>
<organism evidence="1 2">
    <name type="scientific">Sulfurimonas gotlandica (strain DSM 19862 / JCM 16533 / GD1)</name>
    <dbReference type="NCBI Taxonomy" id="929558"/>
    <lineage>
        <taxon>Bacteria</taxon>
        <taxon>Pseudomonadati</taxon>
        <taxon>Campylobacterota</taxon>
        <taxon>Epsilonproteobacteria</taxon>
        <taxon>Campylobacterales</taxon>
        <taxon>Sulfurimonadaceae</taxon>
        <taxon>Sulfurimonas</taxon>
    </lineage>
</organism>
<dbReference type="Proteomes" id="UP000006431">
    <property type="component" value="Unassembled WGS sequence"/>
</dbReference>
<evidence type="ECO:0000313" key="1">
    <source>
        <dbReference type="EMBL" id="EHP29379.1"/>
    </source>
</evidence>
<dbReference type="RefSeq" id="WP_008340740.1">
    <property type="nucleotide sequence ID" value="NZ_AFRZ01000001.1"/>
</dbReference>
<keyword evidence="2" id="KW-1185">Reference proteome</keyword>
<reference evidence="1 2" key="1">
    <citation type="journal article" date="2012" name="Proc. Natl. Acad. Sci. U.S.A.">
        <title>Genome and physiology of a model Epsilonproteobacterium responsible for sulfide detoxification in marine oxygen depletion zones.</title>
        <authorList>
            <person name="Grote J."/>
            <person name="Schott T."/>
            <person name="Bruckner C.G."/>
            <person name="Glockner F.O."/>
            <person name="Jost G."/>
            <person name="Teeling H."/>
            <person name="Labrenz M."/>
            <person name="Jurgens K."/>
        </authorList>
    </citation>
    <scope>NUCLEOTIDE SEQUENCE [LARGE SCALE GENOMIC DNA]</scope>
    <source>
        <strain evidence="1 2">GD1</strain>
    </source>
</reference>
<dbReference type="STRING" id="929558.SMGD1_0852"/>
<evidence type="ECO:0000313" key="2">
    <source>
        <dbReference type="Proteomes" id="UP000006431"/>
    </source>
</evidence>
<dbReference type="EMBL" id="AFRZ01000001">
    <property type="protein sequence ID" value="EHP29379.1"/>
    <property type="molecule type" value="Genomic_DNA"/>
</dbReference>
<name>H1FX69_SULGG</name>
<dbReference type="PATRIC" id="fig|929558.5.peg.851"/>
<comment type="caution">
    <text evidence="1">The sequence shown here is derived from an EMBL/GenBank/DDBJ whole genome shotgun (WGS) entry which is preliminary data.</text>
</comment>
<proteinExistence type="predicted"/>